<dbReference type="EMBL" id="SMTF01000001">
    <property type="protein sequence ID" value="TDK28500.1"/>
    <property type="molecule type" value="Genomic_DNA"/>
</dbReference>
<evidence type="ECO:0000256" key="1">
    <source>
        <dbReference type="SAM" id="SignalP"/>
    </source>
</evidence>
<name>A0A4R5U432_9GAMM</name>
<gene>
    <name evidence="2" type="ORF">E2F46_01010</name>
</gene>
<dbReference type="SUPFAM" id="SSF56935">
    <property type="entry name" value="Porins"/>
    <property type="match status" value="1"/>
</dbReference>
<accession>A0A4R5U432</accession>
<organism evidence="2 3">
    <name type="scientific">Luteimonas aestuarii</name>
    <dbReference type="NCBI Taxonomy" id="453837"/>
    <lineage>
        <taxon>Bacteria</taxon>
        <taxon>Pseudomonadati</taxon>
        <taxon>Pseudomonadota</taxon>
        <taxon>Gammaproteobacteria</taxon>
        <taxon>Lysobacterales</taxon>
        <taxon>Lysobacteraceae</taxon>
        <taxon>Luteimonas</taxon>
    </lineage>
</organism>
<evidence type="ECO:0000313" key="2">
    <source>
        <dbReference type="EMBL" id="TDK28500.1"/>
    </source>
</evidence>
<keyword evidence="3" id="KW-1185">Reference proteome</keyword>
<feature type="signal peptide" evidence="1">
    <location>
        <begin position="1"/>
        <end position="24"/>
    </location>
</feature>
<comment type="caution">
    <text evidence="2">The sequence shown here is derived from an EMBL/GenBank/DDBJ whole genome shotgun (WGS) entry which is preliminary data.</text>
</comment>
<dbReference type="Gene3D" id="2.40.160.10">
    <property type="entry name" value="Porin"/>
    <property type="match status" value="1"/>
</dbReference>
<evidence type="ECO:0000313" key="3">
    <source>
        <dbReference type="Proteomes" id="UP000294796"/>
    </source>
</evidence>
<feature type="chain" id="PRO_5020876536" description="Outer membrane beta-barrel protein" evidence="1">
    <location>
        <begin position="25"/>
        <end position="432"/>
    </location>
</feature>
<dbReference type="InterPro" id="IPR023614">
    <property type="entry name" value="Porin_dom_sf"/>
</dbReference>
<proteinExistence type="predicted"/>
<dbReference type="RefSeq" id="WP_133320321.1">
    <property type="nucleotide sequence ID" value="NZ_SMTF01000001.1"/>
</dbReference>
<reference evidence="2 3" key="1">
    <citation type="submission" date="2019-03" db="EMBL/GenBank/DDBJ databases">
        <title>Luteimonas zhaokaii sp.nov., isolated from the rectal contents of Plateau pika in Yushu, Qinghai Province, China.</title>
        <authorList>
            <person name="Zhang G."/>
        </authorList>
    </citation>
    <scope>NUCLEOTIDE SEQUENCE [LARGE SCALE GENOMIC DNA]</scope>
    <source>
        <strain evidence="2 3">B9</strain>
    </source>
</reference>
<dbReference type="Proteomes" id="UP000294796">
    <property type="component" value="Unassembled WGS sequence"/>
</dbReference>
<protein>
    <recommendedName>
        <fullName evidence="4">Outer membrane beta-barrel protein</fullName>
    </recommendedName>
</protein>
<dbReference type="OrthoDB" id="5979319at2"/>
<evidence type="ECO:0008006" key="4">
    <source>
        <dbReference type="Google" id="ProtNLM"/>
    </source>
</evidence>
<sequence>MKRPFTTTVIAAALAAALPGTADAVRIDYSLDAGYERDDNVALSATDPIEQDILRLGAGFALTHDTSTVQASLAGRVDHRRYEDIYDDATDRMLEGRLNWMIVPDRFGFVLEDRYGVQTINRFAPASPDNRQQVNVLSLGPNFYFNAGGALRGQAELRYIDSHAEVTQDFNSSRVAGALRIIKDLDATSSLSFNLQGQDIDFDNDLFARDHKRYEAFATYRRQFNRFDMQLDGGWSRLDYADGQSRNNPLARAEIGWQPSERSRFNLNAANQFSDAATSALDQIGATTGIPASVMTGDSTVTASAYEVRELGGGYEYTGVRTSLSLSAYHQRLDYIDVGTANEEARGGSIGFGYRLQPTLTLRASASANRTEYNAPANRREDNRLYSLGLEKQWSRHWSSTLSATRYSRSSSLDSAEFEQNLIYIGVTYRNR</sequence>
<dbReference type="AlphaFoldDB" id="A0A4R5U432"/>
<keyword evidence="1" id="KW-0732">Signal</keyword>